<comment type="caution">
    <text evidence="4">The sequence shown here is derived from an EMBL/GenBank/DDBJ whole genome shotgun (WGS) entry which is preliminary data.</text>
</comment>
<dbReference type="AlphaFoldDB" id="A0A317ZL31"/>
<dbReference type="RefSeq" id="WP_110129924.1">
    <property type="nucleotide sequence ID" value="NZ_QHJQ01000002.1"/>
</dbReference>
<protein>
    <recommendedName>
        <fullName evidence="3">PBP domain-containing protein</fullName>
    </recommendedName>
</protein>
<dbReference type="InterPro" id="IPR024370">
    <property type="entry name" value="PBP_domain"/>
</dbReference>
<feature type="domain" description="PBP" evidence="3">
    <location>
        <begin position="18"/>
        <end position="243"/>
    </location>
</feature>
<evidence type="ECO:0000313" key="4">
    <source>
        <dbReference type="EMBL" id="PXA04923.1"/>
    </source>
</evidence>
<dbReference type="InterPro" id="IPR050811">
    <property type="entry name" value="Phosphate_ABC_transporter"/>
</dbReference>
<evidence type="ECO:0000259" key="3">
    <source>
        <dbReference type="Pfam" id="PF12849"/>
    </source>
</evidence>
<feature type="chain" id="PRO_5016344135" description="PBP domain-containing protein" evidence="2">
    <location>
        <begin position="21"/>
        <end position="290"/>
    </location>
</feature>
<organism evidence="4 5">
    <name type="scientific">Coraliomargarita sinensis</name>
    <dbReference type="NCBI Taxonomy" id="2174842"/>
    <lineage>
        <taxon>Bacteria</taxon>
        <taxon>Pseudomonadati</taxon>
        <taxon>Verrucomicrobiota</taxon>
        <taxon>Opitutia</taxon>
        <taxon>Puniceicoccales</taxon>
        <taxon>Coraliomargaritaceae</taxon>
        <taxon>Coraliomargarita</taxon>
    </lineage>
</organism>
<evidence type="ECO:0000256" key="2">
    <source>
        <dbReference type="SAM" id="SignalP"/>
    </source>
</evidence>
<dbReference type="InParanoid" id="A0A317ZL31"/>
<gene>
    <name evidence="4" type="ORF">DDZ13_02865</name>
</gene>
<dbReference type="EMBL" id="QHJQ01000002">
    <property type="protein sequence ID" value="PXA04923.1"/>
    <property type="molecule type" value="Genomic_DNA"/>
</dbReference>
<dbReference type="PANTHER" id="PTHR30570:SF1">
    <property type="entry name" value="PHOSPHATE-BINDING PROTEIN PSTS"/>
    <property type="match status" value="1"/>
</dbReference>
<feature type="signal peptide" evidence="2">
    <location>
        <begin position="1"/>
        <end position="20"/>
    </location>
</feature>
<proteinExistence type="predicted"/>
<keyword evidence="5" id="KW-1185">Reference proteome</keyword>
<accession>A0A317ZL31</accession>
<dbReference type="OrthoDB" id="185579at2"/>
<sequence>MNTRISIILFTLFCTAASHAEEIRMAASDLLAEFISPELTTFAKENKLDLKFEGMGSLPTLDRLRSDEIDLAIIAIPEGEEIPRDEFSVYPFAYDTAVIAVNNSNPMDEISIPRLGGIFGTNEELNFNTWGELGLAGWGSRNIKPLAGPAEGSISLELFRYSVFSGSAMKPSVAVLRSTEIENALAGNIASIGILSSLPESNNVKVLMVSEGDGPDNPAYGPTPENIHRGDYPIRLAFYIAFNPRDESKVEPLVRVLLEDKVAEVLNKNDLFALPDTVRSQFLLDLNLQQ</sequence>
<evidence type="ECO:0000256" key="1">
    <source>
        <dbReference type="ARBA" id="ARBA00022729"/>
    </source>
</evidence>
<reference evidence="4 5" key="1">
    <citation type="submission" date="2018-05" db="EMBL/GenBank/DDBJ databases">
        <title>Coraliomargarita sinensis sp. nov., isolated from a marine solar saltern.</title>
        <authorList>
            <person name="Zhou L.Y."/>
        </authorList>
    </citation>
    <scope>NUCLEOTIDE SEQUENCE [LARGE SCALE GENOMIC DNA]</scope>
    <source>
        <strain evidence="4 5">WN38</strain>
    </source>
</reference>
<dbReference type="Gene3D" id="3.40.190.10">
    <property type="entry name" value="Periplasmic binding protein-like II"/>
    <property type="match status" value="2"/>
</dbReference>
<dbReference type="PANTHER" id="PTHR30570">
    <property type="entry name" value="PERIPLASMIC PHOSPHATE BINDING COMPONENT OF PHOSPHATE ABC TRANSPORTER"/>
    <property type="match status" value="1"/>
</dbReference>
<evidence type="ECO:0000313" key="5">
    <source>
        <dbReference type="Proteomes" id="UP000247099"/>
    </source>
</evidence>
<dbReference type="SUPFAM" id="SSF53850">
    <property type="entry name" value="Periplasmic binding protein-like II"/>
    <property type="match status" value="1"/>
</dbReference>
<dbReference type="Pfam" id="PF12849">
    <property type="entry name" value="PBP_like_2"/>
    <property type="match status" value="1"/>
</dbReference>
<name>A0A317ZL31_9BACT</name>
<keyword evidence="1 2" id="KW-0732">Signal</keyword>
<dbReference type="Proteomes" id="UP000247099">
    <property type="component" value="Unassembled WGS sequence"/>
</dbReference>